<dbReference type="GO" id="GO:0006457">
    <property type="term" value="P:protein folding"/>
    <property type="evidence" value="ECO:0007669"/>
    <property type="project" value="TreeGrafter"/>
</dbReference>
<evidence type="ECO:0000256" key="2">
    <source>
        <dbReference type="ARBA" id="ARBA00023180"/>
    </source>
</evidence>
<feature type="domain" description="EGF-like" evidence="4 5">
    <location>
        <begin position="41"/>
        <end position="52"/>
    </location>
</feature>
<organism evidence="6">
    <name type="scientific">Mucochytrium quahogii</name>
    <dbReference type="NCBI Taxonomy" id="96639"/>
    <lineage>
        <taxon>Eukaryota</taxon>
        <taxon>Sar</taxon>
        <taxon>Stramenopiles</taxon>
        <taxon>Bigyra</taxon>
        <taxon>Labyrinthulomycetes</taxon>
        <taxon>Thraustochytrida</taxon>
        <taxon>Thraustochytriidae</taxon>
        <taxon>Mucochytrium</taxon>
    </lineage>
</organism>
<dbReference type="GO" id="GO:0005783">
    <property type="term" value="C:endoplasmic reticulum"/>
    <property type="evidence" value="ECO:0007669"/>
    <property type="project" value="TreeGrafter"/>
</dbReference>
<protein>
    <recommendedName>
        <fullName evidence="4 5">EGF-like domain-containing protein</fullName>
    </recommendedName>
</protein>
<accession>A0A7S2WBM9</accession>
<dbReference type="PROSITE" id="PS00022">
    <property type="entry name" value="EGF_1"/>
    <property type="match status" value="1"/>
</dbReference>
<gene>
    <name evidence="6" type="ORF">QSP1433_LOCUS6032</name>
</gene>
<dbReference type="InterPro" id="IPR000742">
    <property type="entry name" value="EGF"/>
</dbReference>
<proteinExistence type="inferred from homology"/>
<dbReference type="Pfam" id="PF00085">
    <property type="entry name" value="Thioredoxin"/>
    <property type="match status" value="2"/>
</dbReference>
<dbReference type="Gene3D" id="3.40.30.10">
    <property type="entry name" value="Glutaredoxin"/>
    <property type="match status" value="3"/>
</dbReference>
<evidence type="ECO:0000256" key="3">
    <source>
        <dbReference type="SAM" id="SignalP"/>
    </source>
</evidence>
<dbReference type="FunFam" id="2.10.25.10:FF:000001">
    <property type="entry name" value="Tenascin C"/>
    <property type="match status" value="1"/>
</dbReference>
<dbReference type="Pfam" id="PF13848">
    <property type="entry name" value="Thioredoxin_6"/>
    <property type="match status" value="1"/>
</dbReference>
<evidence type="ECO:0000259" key="4">
    <source>
        <dbReference type="PROSITE" id="PS00022"/>
    </source>
</evidence>
<evidence type="ECO:0000259" key="5">
    <source>
        <dbReference type="PROSITE" id="PS01186"/>
    </source>
</evidence>
<dbReference type="GO" id="GO:0003756">
    <property type="term" value="F:protein disulfide isomerase activity"/>
    <property type="evidence" value="ECO:0007669"/>
    <property type="project" value="TreeGrafter"/>
</dbReference>
<sequence length="636" mass="70737">MQCKLIFTAILFNSILQTASDGQTYCINACSGHGNCVNYTCICEPGFHGHDCKTQFANAPALSVGDGQLSDKNFSAFAKKTKQFLIGVSSSQCAGCALYESEYSIAMDKLRQLNVPFLRIDAVHQHQLISRLGVKTLPALVFIASKGKKRLVFTGEHAAALIVEYVEKQLDPPTGKDTIEETEQLRKFVISRLKHKATLVLALGVFKGKHYRDTDEYEDFLEAAKVLQQHEHVYPLVVTNPLVVFGKKTAKFRPTLLVLRLEPSVWLLEHKGLSEESIFQELIYFLVGKAPNIVSVKSGGSAASQLDLTEGLDYSAQYGLDGWVLRQAVPLVGTIHEYNFVAYQRLGLPMLLVFIQNATLPKDYVALHQAAVSFRGQISVAVADCVAYKDQMKTLGIGNHFSQIGETTKAAMTMNTNDAVVVEPLLFEDVRLLTKVVIEKFCNDFLLGRLAAFDPSRLDDAPDKPLPKFVKGVSEDFDPASDHVVPLSNGNFSKVVYSDETRDVVVMFYQSRGCESCRRIAPHYKRAALRFSELNISPKNLVLARLDLSLFRAPPEFHLSELPSIAMIAAFAKTPPFSFFTEVAKVADMMRWVERTSGRDWKLGNLAHLSPEDQALYIEQVTALEKRRLASGKDEL</sequence>
<comment type="similarity">
    <text evidence="1">Belongs to the protein disulfide isomerase family.</text>
</comment>
<feature type="signal peptide" evidence="3">
    <location>
        <begin position="1"/>
        <end position="22"/>
    </location>
</feature>
<dbReference type="PROSITE" id="PS01186">
    <property type="entry name" value="EGF_2"/>
    <property type="match status" value="1"/>
</dbReference>
<evidence type="ECO:0000313" key="6">
    <source>
        <dbReference type="EMBL" id="CAD9678073.1"/>
    </source>
</evidence>
<dbReference type="SUPFAM" id="SSF52833">
    <property type="entry name" value="Thioredoxin-like"/>
    <property type="match status" value="2"/>
</dbReference>
<name>A0A7S2WBM9_9STRA</name>
<dbReference type="PANTHER" id="PTHR18929">
    <property type="entry name" value="PROTEIN DISULFIDE ISOMERASE"/>
    <property type="match status" value="1"/>
</dbReference>
<dbReference type="InterPro" id="IPR013766">
    <property type="entry name" value="Thioredoxin_domain"/>
</dbReference>
<dbReference type="CDD" id="cd00054">
    <property type="entry name" value="EGF_CA"/>
    <property type="match status" value="1"/>
</dbReference>
<dbReference type="InterPro" id="IPR036249">
    <property type="entry name" value="Thioredoxin-like_sf"/>
</dbReference>
<evidence type="ECO:0000256" key="1">
    <source>
        <dbReference type="ARBA" id="ARBA00006347"/>
    </source>
</evidence>
<dbReference type="GO" id="GO:0034976">
    <property type="term" value="P:response to endoplasmic reticulum stress"/>
    <property type="evidence" value="ECO:0007669"/>
    <property type="project" value="TreeGrafter"/>
</dbReference>
<dbReference type="AlphaFoldDB" id="A0A7S2WBM9"/>
<keyword evidence="2" id="KW-0325">Glycoprotein</keyword>
<dbReference type="Gene3D" id="2.10.25.10">
    <property type="entry name" value="Laminin"/>
    <property type="match status" value="1"/>
</dbReference>
<feature type="chain" id="PRO_5031570702" description="EGF-like domain-containing protein" evidence="3">
    <location>
        <begin position="23"/>
        <end position="636"/>
    </location>
</feature>
<reference evidence="6" key="1">
    <citation type="submission" date="2021-01" db="EMBL/GenBank/DDBJ databases">
        <authorList>
            <person name="Corre E."/>
            <person name="Pelletier E."/>
            <person name="Niang G."/>
            <person name="Scheremetjew M."/>
            <person name="Finn R."/>
            <person name="Kale V."/>
            <person name="Holt S."/>
            <person name="Cochrane G."/>
            <person name="Meng A."/>
            <person name="Brown T."/>
            <person name="Cohen L."/>
        </authorList>
    </citation>
    <scope>NUCLEOTIDE SEQUENCE</scope>
    <source>
        <strain evidence="6">NY070348D</strain>
    </source>
</reference>
<keyword evidence="3" id="KW-0732">Signal</keyword>
<dbReference type="EMBL" id="HBHK01009693">
    <property type="protein sequence ID" value="CAD9678073.1"/>
    <property type="molecule type" value="Transcribed_RNA"/>
</dbReference>
<dbReference type="CDD" id="cd02961">
    <property type="entry name" value="PDI_a_family"/>
    <property type="match status" value="1"/>
</dbReference>